<evidence type="ECO:0000313" key="2">
    <source>
        <dbReference type="Proteomes" id="UP000317291"/>
    </source>
</evidence>
<organism evidence="1 2">
    <name type="scientific">Tsukamurella asaccharolytica</name>
    <dbReference type="NCBI Taxonomy" id="2592067"/>
    <lineage>
        <taxon>Bacteria</taxon>
        <taxon>Bacillati</taxon>
        <taxon>Actinomycetota</taxon>
        <taxon>Actinomycetes</taxon>
        <taxon>Mycobacteriales</taxon>
        <taxon>Tsukamurellaceae</taxon>
        <taxon>Tsukamurella</taxon>
    </lineage>
</organism>
<dbReference type="RefSeq" id="WP_146562675.1">
    <property type="nucleotide sequence ID" value="NZ_VIGW01000009.1"/>
</dbReference>
<dbReference type="EMBL" id="VIGW01000009">
    <property type="protein sequence ID" value="TWS18422.1"/>
    <property type="molecule type" value="Genomic_DNA"/>
</dbReference>
<comment type="caution">
    <text evidence="1">The sequence shown here is derived from an EMBL/GenBank/DDBJ whole genome shotgun (WGS) entry which is preliminary data.</text>
</comment>
<protein>
    <submittedName>
        <fullName evidence="1">Uncharacterized protein</fullName>
    </submittedName>
</protein>
<reference evidence="1 2" key="1">
    <citation type="submission" date="2019-06" db="EMBL/GenBank/DDBJ databases">
        <title>Tsukamurella conjunctivitidis sp. nov., Tsukamurella assacharolytica sp. nov. and Tsukamurella sputae sp. nov. isolated from patients with conjunctivitis, bacteraemia (lymphoma) and respiratory infection (sputum) in Hong Kong.</title>
        <authorList>
            <person name="Teng J.L.L."/>
            <person name="Lee H.H."/>
            <person name="Fong J.Y.H."/>
            <person name="Fok K.M.N."/>
            <person name="Lau S.K.P."/>
            <person name="Woo P.C.Y."/>
        </authorList>
    </citation>
    <scope>NUCLEOTIDE SEQUENCE [LARGE SCALE GENOMIC DNA]</scope>
    <source>
        <strain evidence="1 2">HKU71</strain>
    </source>
</reference>
<evidence type="ECO:0000313" key="1">
    <source>
        <dbReference type="EMBL" id="TWS18422.1"/>
    </source>
</evidence>
<keyword evidence="2" id="KW-1185">Reference proteome</keyword>
<dbReference type="AlphaFoldDB" id="A0A5C5R729"/>
<dbReference type="Proteomes" id="UP000317291">
    <property type="component" value="Unassembled WGS sequence"/>
</dbReference>
<name>A0A5C5R729_9ACTN</name>
<accession>A0A5C5R729</accession>
<gene>
    <name evidence="1" type="ORF">FK529_15080</name>
</gene>
<proteinExistence type="predicted"/>
<sequence length="136" mass="15220">MDFYLVTIRGTTHSMRPVSALLLLRWILADGPAVEDSGTPVHSYWGCSQHVFNGRLEECRRTEAGRNVSVIDDGDIWKGLDHAIDVIEYDTVIRDVAFRVDSDDLNFSTQFSSDRVFFVGMAAVRSFRCGPVAMSS</sequence>